<dbReference type="EMBL" id="OE839278">
    <property type="protein sequence ID" value="CAD7586519.1"/>
    <property type="molecule type" value="Genomic_DNA"/>
</dbReference>
<evidence type="ECO:0000256" key="2">
    <source>
        <dbReference type="ARBA" id="ARBA00019577"/>
    </source>
</evidence>
<name>A0A7R9JQ56_TIMGE</name>
<dbReference type="InterPro" id="IPR009395">
    <property type="entry name" value="BLOC1S1"/>
</dbReference>
<dbReference type="AlphaFoldDB" id="A0A7R9JQ56"/>
<dbReference type="GO" id="GO:0031083">
    <property type="term" value="C:BLOC-1 complex"/>
    <property type="evidence" value="ECO:0007669"/>
    <property type="project" value="InterPro"/>
</dbReference>
<proteinExistence type="inferred from homology"/>
<dbReference type="PANTHER" id="PTHR13073:SF0">
    <property type="entry name" value="BIOGENESIS OF LYSOSOME-RELATED ORGANELLES COMPLEX 1 SUBUNIT 1"/>
    <property type="match status" value="1"/>
</dbReference>
<evidence type="ECO:0000256" key="1">
    <source>
        <dbReference type="ARBA" id="ARBA00007133"/>
    </source>
</evidence>
<accession>A0A7R9JQ56</accession>
<reference evidence="3" key="1">
    <citation type="submission" date="2020-11" db="EMBL/GenBank/DDBJ databases">
        <authorList>
            <person name="Tran Van P."/>
        </authorList>
    </citation>
    <scope>NUCLEOTIDE SEQUENCE</scope>
</reference>
<evidence type="ECO:0000313" key="3">
    <source>
        <dbReference type="EMBL" id="CAD7586519.1"/>
    </source>
</evidence>
<dbReference type="GO" id="GO:0016197">
    <property type="term" value="P:endosomal transport"/>
    <property type="evidence" value="ECO:0007669"/>
    <property type="project" value="TreeGrafter"/>
</dbReference>
<gene>
    <name evidence="3" type="ORF">TGEB3V08_LOCUS868</name>
</gene>
<protein>
    <recommendedName>
        <fullName evidence="2">Biogenesis of lysosome-related organelles complex 1 subunit 1</fullName>
    </recommendedName>
</protein>
<comment type="similarity">
    <text evidence="1">Belongs to the BLOC1S1 family.</text>
</comment>
<organism evidence="3">
    <name type="scientific">Timema genevievae</name>
    <name type="common">Walking stick</name>
    <dbReference type="NCBI Taxonomy" id="629358"/>
    <lineage>
        <taxon>Eukaryota</taxon>
        <taxon>Metazoa</taxon>
        <taxon>Ecdysozoa</taxon>
        <taxon>Arthropoda</taxon>
        <taxon>Hexapoda</taxon>
        <taxon>Insecta</taxon>
        <taxon>Pterygota</taxon>
        <taxon>Neoptera</taxon>
        <taxon>Polyneoptera</taxon>
        <taxon>Phasmatodea</taxon>
        <taxon>Timematodea</taxon>
        <taxon>Timematoidea</taxon>
        <taxon>Timematidae</taxon>
        <taxon>Timema</taxon>
    </lineage>
</organism>
<sequence>MGSGFDFRLVPWVFSQKWNYSNGHQSLVSTEIHYPCKGCSAETTYDWSNENQWLSNDWSNNNKWLSNDWSNGNQWLSNDWSNGNKWLSNNWSNGNKWLSNDWSDGSQWLSNDWSNGNKWLSNDWSDGEQTEVVAGTINNRWSQWTRVVRCLRVGWYRTAFVSSFRYPEAMLIPRNPGSVMARGDGVDVEEYDNRKHGWPRSSTQAQEQKRKEAMAAANNLTQALVDHLNVGSHCFWLEVSCGVLTVKVGMAVTFKYPPLHLAETHAMAVTFIYPPLHLAETHARIRINSKHYVVPDSVATVAQAYLNQKRLDAEAKQLHHNATNFAKQTHQWANLVESFSSALKEIGDAENWAQSIEADMRTITSALEYSYKGLTNNICTKGSLCPFVRRRGIEHRVLVLEGNLRAQGTRRRGSFLPRWRVNRGLSTHTPFQFDCQIQTTHSLGDRKSTALNTSAEGSKNGCRTIYSQYTLQVSWST</sequence>
<dbReference type="PANTHER" id="PTHR13073">
    <property type="entry name" value="BLOC-1 COMPLEX SUBUNIT 1"/>
    <property type="match status" value="1"/>
</dbReference>
<dbReference type="Pfam" id="PF06320">
    <property type="entry name" value="GCN5L1"/>
    <property type="match status" value="1"/>
</dbReference>